<sequence length="151" mass="16874">MGAGAQETPPLRTSSNKELCIMCNICIVDAKSSKAYRKMVQFDKRSKKKNKPAKCIKKKSGHAALAVRTLDFQRTFQDICETNKDDWAAAFRSRLQIVSDLPAAAADAVYRQMCNINFRTNKAIPVYFQQEHLEKSKTSSGRPRDADAGDA</sequence>
<evidence type="ECO:0000313" key="2">
    <source>
        <dbReference type="Proteomes" id="UP000828390"/>
    </source>
</evidence>
<keyword evidence="2" id="KW-1185">Reference proteome</keyword>
<dbReference type="Proteomes" id="UP000828390">
    <property type="component" value="Unassembled WGS sequence"/>
</dbReference>
<protein>
    <submittedName>
        <fullName evidence="1">Uncharacterized protein</fullName>
    </submittedName>
</protein>
<name>A0A9D4M1B2_DREPO</name>
<proteinExistence type="predicted"/>
<dbReference type="AlphaFoldDB" id="A0A9D4M1B2"/>
<gene>
    <name evidence="1" type="ORF">DPMN_031580</name>
</gene>
<accession>A0A9D4M1B2</accession>
<comment type="caution">
    <text evidence="1">The sequence shown here is derived from an EMBL/GenBank/DDBJ whole genome shotgun (WGS) entry which is preliminary data.</text>
</comment>
<reference evidence="1" key="1">
    <citation type="journal article" date="2019" name="bioRxiv">
        <title>The Genome of the Zebra Mussel, Dreissena polymorpha: A Resource for Invasive Species Research.</title>
        <authorList>
            <person name="McCartney M.A."/>
            <person name="Auch B."/>
            <person name="Kono T."/>
            <person name="Mallez S."/>
            <person name="Zhang Y."/>
            <person name="Obille A."/>
            <person name="Becker A."/>
            <person name="Abrahante J.E."/>
            <person name="Garbe J."/>
            <person name="Badalamenti J.P."/>
            <person name="Herman A."/>
            <person name="Mangelson H."/>
            <person name="Liachko I."/>
            <person name="Sullivan S."/>
            <person name="Sone E.D."/>
            <person name="Koren S."/>
            <person name="Silverstein K.A.T."/>
            <person name="Beckman K.B."/>
            <person name="Gohl D.M."/>
        </authorList>
    </citation>
    <scope>NUCLEOTIDE SEQUENCE</scope>
    <source>
        <strain evidence="1">Duluth1</strain>
        <tissue evidence="1">Whole animal</tissue>
    </source>
</reference>
<organism evidence="1 2">
    <name type="scientific">Dreissena polymorpha</name>
    <name type="common">Zebra mussel</name>
    <name type="synonym">Mytilus polymorpha</name>
    <dbReference type="NCBI Taxonomy" id="45954"/>
    <lineage>
        <taxon>Eukaryota</taxon>
        <taxon>Metazoa</taxon>
        <taxon>Spiralia</taxon>
        <taxon>Lophotrochozoa</taxon>
        <taxon>Mollusca</taxon>
        <taxon>Bivalvia</taxon>
        <taxon>Autobranchia</taxon>
        <taxon>Heteroconchia</taxon>
        <taxon>Euheterodonta</taxon>
        <taxon>Imparidentia</taxon>
        <taxon>Neoheterodontei</taxon>
        <taxon>Myida</taxon>
        <taxon>Dreissenoidea</taxon>
        <taxon>Dreissenidae</taxon>
        <taxon>Dreissena</taxon>
    </lineage>
</organism>
<evidence type="ECO:0000313" key="1">
    <source>
        <dbReference type="EMBL" id="KAH3868433.1"/>
    </source>
</evidence>
<reference evidence="1" key="2">
    <citation type="submission" date="2020-11" db="EMBL/GenBank/DDBJ databases">
        <authorList>
            <person name="McCartney M.A."/>
            <person name="Auch B."/>
            <person name="Kono T."/>
            <person name="Mallez S."/>
            <person name="Becker A."/>
            <person name="Gohl D.M."/>
            <person name="Silverstein K.A.T."/>
            <person name="Koren S."/>
            <person name="Bechman K.B."/>
            <person name="Herman A."/>
            <person name="Abrahante J.E."/>
            <person name="Garbe J."/>
        </authorList>
    </citation>
    <scope>NUCLEOTIDE SEQUENCE</scope>
    <source>
        <strain evidence="1">Duluth1</strain>
        <tissue evidence="1">Whole animal</tissue>
    </source>
</reference>
<dbReference type="EMBL" id="JAIWYP010000002">
    <property type="protein sequence ID" value="KAH3868433.1"/>
    <property type="molecule type" value="Genomic_DNA"/>
</dbReference>